<reference evidence="1" key="2">
    <citation type="submission" date="2025-09" db="UniProtKB">
        <authorList>
            <consortium name="EnsemblPlants"/>
        </authorList>
    </citation>
    <scope>IDENTIFICATION</scope>
</reference>
<reference evidence="1" key="1">
    <citation type="submission" date="2021-05" db="EMBL/GenBank/DDBJ databases">
        <authorList>
            <person name="Scholz U."/>
            <person name="Mascher M."/>
            <person name="Fiebig A."/>
        </authorList>
    </citation>
    <scope>NUCLEOTIDE SEQUENCE [LARGE SCALE GENOMIC DNA]</scope>
</reference>
<evidence type="ECO:0000313" key="2">
    <source>
        <dbReference type="Proteomes" id="UP001732700"/>
    </source>
</evidence>
<dbReference type="Proteomes" id="UP001732700">
    <property type="component" value="Chromosome 7C"/>
</dbReference>
<name>A0ACD6A070_AVESA</name>
<dbReference type="EnsemblPlants" id="AVESA.00010b.r2.7CG0700750.1">
    <property type="protein sequence ID" value="AVESA.00010b.r2.7CG0700750.1.CDS.1"/>
    <property type="gene ID" value="AVESA.00010b.r2.7CG0700750"/>
</dbReference>
<evidence type="ECO:0000313" key="1">
    <source>
        <dbReference type="EnsemblPlants" id="AVESA.00010b.r2.7CG0700750.1.CDS.1"/>
    </source>
</evidence>
<sequence length="434" mass="45057">MLAPEAMSPHRSSAAALAALLAISLLLCAPPSATATDDHKPIVARVRKDAPTSLYTIIIKVGGVPLLLDLAGPLLWLANCPTPHRTIPCGTDVCEAVSSNHPPSCPYTACSKGAACAAYPYNPVDGRCARDDATTITLAANTTDGKNPLSPVSFRAVGSCAPGDLLASLPAGAAGVAGLSRLPLSLPDQFGDILKVPKQFALCLPGGGSDGVAVFGGGPFQLLAAPPVELATGLRENQLPLLKNPKVNNGAYYFRITGIAVNQQQVPTPPGAFDLDAQRGTGGALLSTVTPYTALRSDIYLPLHDAFKAATSGIARAEPVAPFDMCYQASALTVTRVGYGVPNIDLMLDGGRNWTLPGGSSMVQVNDQTVCFAFVQMPPSMPAAADSPAVIFGGFQMENRLLMFDLEKETFALSGLLLGIRTTCSNFNFTMGSS</sequence>
<keyword evidence="2" id="KW-1185">Reference proteome</keyword>
<organism evidence="1 2">
    <name type="scientific">Avena sativa</name>
    <name type="common">Oat</name>
    <dbReference type="NCBI Taxonomy" id="4498"/>
    <lineage>
        <taxon>Eukaryota</taxon>
        <taxon>Viridiplantae</taxon>
        <taxon>Streptophyta</taxon>
        <taxon>Embryophyta</taxon>
        <taxon>Tracheophyta</taxon>
        <taxon>Spermatophyta</taxon>
        <taxon>Magnoliopsida</taxon>
        <taxon>Liliopsida</taxon>
        <taxon>Poales</taxon>
        <taxon>Poaceae</taxon>
        <taxon>BOP clade</taxon>
        <taxon>Pooideae</taxon>
        <taxon>Poodae</taxon>
        <taxon>Poeae</taxon>
        <taxon>Poeae Chloroplast Group 1 (Aveneae type)</taxon>
        <taxon>Aveninae</taxon>
        <taxon>Avena</taxon>
    </lineage>
</organism>
<protein>
    <submittedName>
        <fullName evidence="1">Uncharacterized protein</fullName>
    </submittedName>
</protein>
<accession>A0ACD6A070</accession>
<proteinExistence type="predicted"/>